<dbReference type="AlphaFoldDB" id="A0A5B7KHI6"/>
<evidence type="ECO:0000313" key="3">
    <source>
        <dbReference type="Proteomes" id="UP000324222"/>
    </source>
</evidence>
<name>A0A5B7KHI6_PORTR</name>
<evidence type="ECO:0000313" key="2">
    <source>
        <dbReference type="EMBL" id="MPD04718.1"/>
    </source>
</evidence>
<comment type="caution">
    <text evidence="2">The sequence shown here is derived from an EMBL/GenBank/DDBJ whole genome shotgun (WGS) entry which is preliminary data.</text>
</comment>
<dbReference type="EMBL" id="VSRR010142401">
    <property type="protein sequence ID" value="MPD04718.1"/>
    <property type="molecule type" value="Genomic_DNA"/>
</dbReference>
<proteinExistence type="predicted"/>
<organism evidence="2 3">
    <name type="scientific">Portunus trituberculatus</name>
    <name type="common">Swimming crab</name>
    <name type="synonym">Neptunus trituberculatus</name>
    <dbReference type="NCBI Taxonomy" id="210409"/>
    <lineage>
        <taxon>Eukaryota</taxon>
        <taxon>Metazoa</taxon>
        <taxon>Ecdysozoa</taxon>
        <taxon>Arthropoda</taxon>
        <taxon>Crustacea</taxon>
        <taxon>Multicrustacea</taxon>
        <taxon>Malacostraca</taxon>
        <taxon>Eumalacostraca</taxon>
        <taxon>Eucarida</taxon>
        <taxon>Decapoda</taxon>
        <taxon>Pleocyemata</taxon>
        <taxon>Brachyura</taxon>
        <taxon>Eubrachyura</taxon>
        <taxon>Portunoidea</taxon>
        <taxon>Portunidae</taxon>
        <taxon>Portuninae</taxon>
        <taxon>Portunus</taxon>
    </lineage>
</organism>
<protein>
    <submittedName>
        <fullName evidence="2">Uncharacterized protein</fullName>
    </submittedName>
</protein>
<reference evidence="2 3" key="1">
    <citation type="submission" date="2019-05" db="EMBL/GenBank/DDBJ databases">
        <title>Another draft genome of Portunus trituberculatus and its Hox gene families provides insights of decapod evolution.</title>
        <authorList>
            <person name="Jeong J.-H."/>
            <person name="Song I."/>
            <person name="Kim S."/>
            <person name="Choi T."/>
            <person name="Kim D."/>
            <person name="Ryu S."/>
            <person name="Kim W."/>
        </authorList>
    </citation>
    <scope>NUCLEOTIDE SEQUENCE [LARGE SCALE GENOMIC DNA]</scope>
    <source>
        <tissue evidence="2">Muscle</tissue>
    </source>
</reference>
<sequence>MRLSSIGENRGKHSQELLALVVSQGSGAAHHLPHLPVPAATSRPDDDEVCRHNRAAGRDLSPALHNTSVPTKPGQWNHFTEATPDVTRLTAHQGK</sequence>
<keyword evidence="3" id="KW-1185">Reference proteome</keyword>
<gene>
    <name evidence="2" type="ORF">E2C01_100423</name>
</gene>
<feature type="region of interest" description="Disordered" evidence="1">
    <location>
        <begin position="26"/>
        <end position="79"/>
    </location>
</feature>
<accession>A0A5B7KHI6</accession>
<dbReference type="Proteomes" id="UP000324222">
    <property type="component" value="Unassembled WGS sequence"/>
</dbReference>
<evidence type="ECO:0000256" key="1">
    <source>
        <dbReference type="SAM" id="MobiDB-lite"/>
    </source>
</evidence>